<evidence type="ECO:0000259" key="1">
    <source>
        <dbReference type="Pfam" id="PF14206"/>
    </source>
</evidence>
<sequence>MFLIKQEPLDIEDPQFVFFDDEKNTIESLEGLNNRISNIENINRYVLTVEDGMELVLDFAINDEYIYFIYDYSRENTVKGNFRIIFGNPENDESGWEKLNNEGLWVRVYHNDCESFEFYSSEELCFVFSNPNKLTNDEILKFLNKIDTKKGIPSIDYVNDVNNMSFVAHTTWWNQFNRIENNDLYVFILYTLKKLSKRYTCPCCGYKTLRELNNYETCPVCKWMDDDIQSYDPDICGANKESLREAQINFKEIGRASKTFFHSESEPTTNYEKDINWKPLTEK</sequence>
<comment type="caution">
    <text evidence="2">The sequence shown here is derived from an EMBL/GenBank/DDBJ whole genome shotgun (WGS) entry which is preliminary data.</text>
</comment>
<reference evidence="3" key="1">
    <citation type="journal article" date="2019" name="Int. J. Syst. Evol. Microbiol.">
        <title>The Global Catalogue of Microorganisms (GCM) 10K type strain sequencing project: providing services to taxonomists for standard genome sequencing and annotation.</title>
        <authorList>
            <consortium name="The Broad Institute Genomics Platform"/>
            <consortium name="The Broad Institute Genome Sequencing Center for Infectious Disease"/>
            <person name="Wu L."/>
            <person name="Ma J."/>
        </authorList>
    </citation>
    <scope>NUCLEOTIDE SEQUENCE [LARGE SCALE GENOMIC DNA]</scope>
    <source>
        <strain evidence="3">CGMCC 1.14993</strain>
    </source>
</reference>
<proteinExistence type="predicted"/>
<protein>
    <recommendedName>
        <fullName evidence="1">Cysteine-rich CPCC domain-containing protein</fullName>
    </recommendedName>
</protein>
<dbReference type="Pfam" id="PF14206">
    <property type="entry name" value="Cys_rich_CPCC"/>
    <property type="match status" value="1"/>
</dbReference>
<keyword evidence="3" id="KW-1185">Reference proteome</keyword>
<dbReference type="InterPro" id="IPR025983">
    <property type="entry name" value="Cys_rich_CPCC"/>
</dbReference>
<dbReference type="AlphaFoldDB" id="A0A8J3AMK7"/>
<dbReference type="RefSeq" id="WP_088002216.1">
    <property type="nucleotide sequence ID" value="NZ_BMHB01000003.1"/>
</dbReference>
<evidence type="ECO:0000313" key="3">
    <source>
        <dbReference type="Proteomes" id="UP000626244"/>
    </source>
</evidence>
<gene>
    <name evidence="2" type="ORF">GCM10007380_37220</name>
</gene>
<accession>A0A8J3AMK7</accession>
<feature type="domain" description="Cysteine-rich CPCC" evidence="1">
    <location>
        <begin position="199"/>
        <end position="268"/>
    </location>
</feature>
<dbReference type="EMBL" id="BMHB01000003">
    <property type="protein sequence ID" value="GGI17293.1"/>
    <property type="molecule type" value="Genomic_DNA"/>
</dbReference>
<dbReference type="Proteomes" id="UP000626244">
    <property type="component" value="Unassembled WGS sequence"/>
</dbReference>
<evidence type="ECO:0000313" key="2">
    <source>
        <dbReference type="EMBL" id="GGI17293.1"/>
    </source>
</evidence>
<name>A0A8J3AMK7_9BACI</name>
<organism evidence="2 3">
    <name type="scientific">Gottfriedia solisilvae</name>
    <dbReference type="NCBI Taxonomy" id="1516104"/>
    <lineage>
        <taxon>Bacteria</taxon>
        <taxon>Bacillati</taxon>
        <taxon>Bacillota</taxon>
        <taxon>Bacilli</taxon>
        <taxon>Bacillales</taxon>
        <taxon>Bacillaceae</taxon>
        <taxon>Gottfriedia</taxon>
    </lineage>
</organism>